<feature type="compositionally biased region" description="Basic and acidic residues" evidence="6">
    <location>
        <begin position="421"/>
        <end position="445"/>
    </location>
</feature>
<reference evidence="8" key="1">
    <citation type="submission" date="2014-12" db="EMBL/GenBank/DDBJ databases">
        <authorList>
            <person name="Xu C."/>
        </authorList>
    </citation>
    <scope>NUCLEOTIDE SEQUENCE</scope>
    <source>
        <tissue evidence="8">Muscle</tissue>
    </source>
</reference>
<feature type="region of interest" description="Disordered" evidence="6">
    <location>
        <begin position="493"/>
        <end position="516"/>
    </location>
</feature>
<proteinExistence type="evidence at transcript level"/>
<dbReference type="OrthoDB" id="449052at2759"/>
<sequence length="996" mass="110787">MDGASSPVFTGFPLPPIIFTPDMSPRDHESSPMDVPGAVEHGASGNKSGASSPGVDFNSINSKEGSVKGKGGALLHHFLHPLDYYHQHQAKRRSRNNSISSDHGDITLELANAHAQAQANKEKEKSFRSKTPDPPRVQRQERERSRTPEPWPVYRPQARQRPRPRNLFIPVPNQPLSKGSPVVTSPTKSEGSYYQRRGSGAESIPSIASSESGSSTGSSGSYTGSESESESEEEKPKTWSSGVRTLGQEYSQVSSSPGKEQASSPPATSPSIQAKRPSVSLPIDQNARPKSPNFHFPFEYLYRRSSLSKSSRRGSIESPLAQNSFPGPTSPTETKTDSLKVPKPHSPFNWYRRRSMSKSPNRPPHAPLGQTTSSPTKSPQMHPAVKSRLSIPTNAGCDLEGSVSKGYSFTQTQSLSHLKRSSGEAHGEKKGDLELDRENQAKDMDSSWESFWNDGPDGNALSSKKEKPQKGIEKSSSVEKLYHIYDQIIKEGQMRRHSSETDKRRHGSGTLSHTYMRGEMDPNQAAILFRDSRGLPAADPFLENISRSDLEQDESQIFVKFFKFHHTYDLIPLSAKLVVFDTKLQVKKAFFALVYNGVRAAPLWDSTRQQFVGMLTITDFIRILQNFYQSPNRKMEELEDHRLETWRTVLKDESRPLISIRPDESLYVAIRSLIHHKIHRLPVIDPVTGNVLYIVTHKRILKFLYLYINELPKPSILQKPLRDMNIGTYTNIQTASQDTLIIEALNQFVKHRVSALPIVDAQGKLVDIYAKFDVINLAAEGTYNNLDVTLRKANEYRNEWFEQVHRCTLDETLETVMERIVRAEVHRLVVVDEEGRVVGVISLSDILKELVLKPCKDTEPNGLQSATVSQMEVTLTTSDLSTSPTKPSAEDGMDPSTEVSQDSSENSPAELNIKEVEVTPPADVNINVVRKTESEDSVEGKWSSDDRLSQHCSSSSGKVDQDAAKASPADSEEDEGRYSMGDADDPPQAEVIPITG</sequence>
<dbReference type="GO" id="GO:0031588">
    <property type="term" value="C:nucleotide-activated protein kinase complex"/>
    <property type="evidence" value="ECO:0007669"/>
    <property type="project" value="TreeGrafter"/>
</dbReference>
<evidence type="ECO:0000256" key="4">
    <source>
        <dbReference type="ARBA" id="ARBA00025878"/>
    </source>
</evidence>
<feature type="compositionally biased region" description="Basic and acidic residues" evidence="6">
    <location>
        <begin position="493"/>
        <end position="503"/>
    </location>
</feature>
<dbReference type="InterPro" id="IPR046342">
    <property type="entry name" value="CBS_dom_sf"/>
</dbReference>
<feature type="compositionally biased region" description="Basic and acidic residues" evidence="6">
    <location>
        <begin position="463"/>
        <end position="475"/>
    </location>
</feature>
<dbReference type="GO" id="GO:0019887">
    <property type="term" value="F:protein kinase regulator activity"/>
    <property type="evidence" value="ECO:0007669"/>
    <property type="project" value="TreeGrafter"/>
</dbReference>
<keyword evidence="2" id="KW-0677">Repeat</keyword>
<feature type="region of interest" description="Disordered" evidence="6">
    <location>
        <begin position="414"/>
        <end position="475"/>
    </location>
</feature>
<evidence type="ECO:0000256" key="6">
    <source>
        <dbReference type="SAM" id="MobiDB-lite"/>
    </source>
</evidence>
<keyword evidence="8" id="KW-0418">Kinase</keyword>
<dbReference type="GO" id="GO:0019901">
    <property type="term" value="F:protein kinase binding"/>
    <property type="evidence" value="ECO:0007669"/>
    <property type="project" value="TreeGrafter"/>
</dbReference>
<dbReference type="GO" id="GO:0016208">
    <property type="term" value="F:AMP binding"/>
    <property type="evidence" value="ECO:0007669"/>
    <property type="project" value="TreeGrafter"/>
</dbReference>
<evidence type="ECO:0000259" key="7">
    <source>
        <dbReference type="PROSITE" id="PS51371"/>
    </source>
</evidence>
<dbReference type="GO" id="GO:0005634">
    <property type="term" value="C:nucleus"/>
    <property type="evidence" value="ECO:0007669"/>
    <property type="project" value="TreeGrafter"/>
</dbReference>
<name>A0A0F6TML3_PENVA</name>
<feature type="domain" description="CBS" evidence="7">
    <location>
        <begin position="797"/>
        <end position="858"/>
    </location>
</feature>
<dbReference type="GO" id="GO:0016301">
    <property type="term" value="F:kinase activity"/>
    <property type="evidence" value="ECO:0007669"/>
    <property type="project" value="UniProtKB-KW"/>
</dbReference>
<feature type="compositionally biased region" description="Polar residues" evidence="6">
    <location>
        <begin position="174"/>
        <end position="192"/>
    </location>
</feature>
<evidence type="ECO:0000256" key="2">
    <source>
        <dbReference type="ARBA" id="ARBA00022737"/>
    </source>
</evidence>
<feature type="region of interest" description="Disordered" evidence="6">
    <location>
        <begin position="114"/>
        <end position="397"/>
    </location>
</feature>
<dbReference type="Pfam" id="PF00571">
    <property type="entry name" value="CBS"/>
    <property type="match status" value="3"/>
</dbReference>
<dbReference type="GO" id="GO:0005737">
    <property type="term" value="C:cytoplasm"/>
    <property type="evidence" value="ECO:0007669"/>
    <property type="project" value="TreeGrafter"/>
</dbReference>
<organism evidence="8">
    <name type="scientific">Penaeus vannamei</name>
    <name type="common">Whiteleg shrimp</name>
    <name type="synonym">Litopenaeus vannamei</name>
    <dbReference type="NCBI Taxonomy" id="6689"/>
    <lineage>
        <taxon>Eukaryota</taxon>
        <taxon>Metazoa</taxon>
        <taxon>Ecdysozoa</taxon>
        <taxon>Arthropoda</taxon>
        <taxon>Crustacea</taxon>
        <taxon>Multicrustacea</taxon>
        <taxon>Malacostraca</taxon>
        <taxon>Eumalacostraca</taxon>
        <taxon>Eucarida</taxon>
        <taxon>Decapoda</taxon>
        <taxon>Dendrobranchiata</taxon>
        <taxon>Penaeoidea</taxon>
        <taxon>Penaeidae</taxon>
        <taxon>Penaeus</taxon>
    </lineage>
</organism>
<comment type="subunit">
    <text evidence="4">AMPK is a heterotrimer of an alpha catalytic subunit (PRKAA1 or PRKAA2), a beta (PRKAB1 or PRKAB2) and a gamma non-catalytic subunits (PRKAG1, PRKAG2 or PRKAG3). Interacts with FNIP1 and FNIP2.</text>
</comment>
<feature type="compositionally biased region" description="Basic and acidic residues" evidence="6">
    <location>
        <begin position="120"/>
        <end position="147"/>
    </location>
</feature>
<dbReference type="PANTHER" id="PTHR13780:SF35">
    <property type="entry name" value="LD22662P"/>
    <property type="match status" value="1"/>
</dbReference>
<accession>A0A0F6TML3</accession>
<feature type="compositionally biased region" description="Polar residues" evidence="6">
    <location>
        <begin position="861"/>
        <end position="873"/>
    </location>
</feature>
<feature type="domain" description="CBS" evidence="7">
    <location>
        <begin position="570"/>
        <end position="635"/>
    </location>
</feature>
<dbReference type="SUPFAM" id="SSF54631">
    <property type="entry name" value="CBS-domain pair"/>
    <property type="match status" value="2"/>
</dbReference>
<dbReference type="PANTHER" id="PTHR13780">
    <property type="entry name" value="AMP-ACTIVATED PROTEIN KINASE, GAMMA REGULATORY SUBUNIT"/>
    <property type="match status" value="1"/>
</dbReference>
<dbReference type="CTD" id="42515"/>
<dbReference type="CDD" id="cd04618">
    <property type="entry name" value="CBS_euAMPK_gamma-like_repeat1"/>
    <property type="match status" value="1"/>
</dbReference>
<dbReference type="RefSeq" id="XP_069982629.1">
    <property type="nucleotide sequence ID" value="XM_070126528.1"/>
</dbReference>
<dbReference type="GeneID" id="113823409"/>
<feature type="domain" description="CBS" evidence="7">
    <location>
        <begin position="724"/>
        <end position="788"/>
    </location>
</feature>
<feature type="compositionally biased region" description="Polar residues" evidence="6">
    <location>
        <begin position="320"/>
        <end position="333"/>
    </location>
</feature>
<keyword evidence="8" id="KW-0808">Transferase</keyword>
<dbReference type="CDD" id="cd04641">
    <property type="entry name" value="CBS_euAMPK_gamma-like_repeat2"/>
    <property type="match status" value="1"/>
</dbReference>
<dbReference type="AlphaFoldDB" id="A0A0F6TML3"/>
<evidence type="ECO:0000256" key="1">
    <source>
        <dbReference type="ARBA" id="ARBA00006750"/>
    </source>
</evidence>
<feature type="domain" description="CBS" evidence="7">
    <location>
        <begin position="653"/>
        <end position="711"/>
    </location>
</feature>
<dbReference type="PROSITE" id="PS51371">
    <property type="entry name" value="CBS"/>
    <property type="match status" value="4"/>
</dbReference>
<feature type="compositionally biased region" description="Basic and acidic residues" evidence="6">
    <location>
        <begin position="930"/>
        <end position="949"/>
    </location>
</feature>
<dbReference type="BRENDA" id="2.7.11.31">
    <property type="organism ID" value="4594"/>
</dbReference>
<comment type="similarity">
    <text evidence="1">Belongs to the 5'-AMP-activated protein kinase gamma subunit family.</text>
</comment>
<feature type="compositionally biased region" description="Polar residues" evidence="6">
    <location>
        <begin position="238"/>
        <end position="272"/>
    </location>
</feature>
<feature type="compositionally biased region" description="Polar residues" evidence="6">
    <location>
        <begin position="897"/>
        <end position="909"/>
    </location>
</feature>
<dbReference type="InterPro" id="IPR050511">
    <property type="entry name" value="AMPK_gamma/SDS23_families"/>
</dbReference>
<feature type="compositionally biased region" description="Low complexity" evidence="6">
    <location>
        <begin position="874"/>
        <end position="887"/>
    </location>
</feature>
<feature type="compositionally biased region" description="Polar residues" evidence="6">
    <location>
        <begin position="369"/>
        <end position="379"/>
    </location>
</feature>
<evidence type="ECO:0000313" key="8">
    <source>
        <dbReference type="EMBL" id="AKE50481.1"/>
    </source>
</evidence>
<keyword evidence="3 5" id="KW-0129">CBS domain</keyword>
<evidence type="ECO:0000256" key="3">
    <source>
        <dbReference type="ARBA" id="ARBA00023122"/>
    </source>
</evidence>
<feature type="region of interest" description="Disordered" evidence="6">
    <location>
        <begin position="19"/>
        <end position="68"/>
    </location>
</feature>
<dbReference type="InterPro" id="IPR000644">
    <property type="entry name" value="CBS_dom"/>
</dbReference>
<dbReference type="Gene3D" id="3.10.580.10">
    <property type="entry name" value="CBS-domain"/>
    <property type="match status" value="2"/>
</dbReference>
<feature type="region of interest" description="Disordered" evidence="6">
    <location>
        <begin position="858"/>
        <end position="996"/>
    </location>
</feature>
<dbReference type="SMART" id="SM00116">
    <property type="entry name" value="CBS"/>
    <property type="match status" value="4"/>
</dbReference>
<evidence type="ECO:0000256" key="5">
    <source>
        <dbReference type="PROSITE-ProRule" id="PRU00703"/>
    </source>
</evidence>
<feature type="compositionally biased region" description="Low complexity" evidence="6">
    <location>
        <begin position="198"/>
        <end position="226"/>
    </location>
</feature>
<dbReference type="EMBL" id="KP272118">
    <property type="protein sequence ID" value="AKE50481.1"/>
    <property type="molecule type" value="mRNA"/>
</dbReference>
<protein>
    <submittedName>
        <fullName evidence="8">AMP-activated protein kinase subunit gamma</fullName>
    </submittedName>
</protein>